<feature type="region of interest" description="Disordered" evidence="1">
    <location>
        <begin position="199"/>
        <end position="236"/>
    </location>
</feature>
<gene>
    <name evidence="3" type="ORF">HNR30_005723</name>
</gene>
<feature type="compositionally biased region" description="Basic and acidic residues" evidence="1">
    <location>
        <begin position="206"/>
        <end position="219"/>
    </location>
</feature>
<dbReference type="Proteomes" id="UP000530928">
    <property type="component" value="Unassembled WGS sequence"/>
</dbReference>
<feature type="signal peptide" evidence="2">
    <location>
        <begin position="1"/>
        <end position="31"/>
    </location>
</feature>
<dbReference type="AlphaFoldDB" id="A0A7W0CND5"/>
<evidence type="ECO:0000313" key="3">
    <source>
        <dbReference type="EMBL" id="MBA2894351.1"/>
    </source>
</evidence>
<evidence type="ECO:0008006" key="5">
    <source>
        <dbReference type="Google" id="ProtNLM"/>
    </source>
</evidence>
<comment type="caution">
    <text evidence="3">The sequence shown here is derived from an EMBL/GenBank/DDBJ whole genome shotgun (WGS) entry which is preliminary data.</text>
</comment>
<reference evidence="3 4" key="1">
    <citation type="submission" date="2020-07" db="EMBL/GenBank/DDBJ databases">
        <title>Genomic Encyclopedia of Type Strains, Phase IV (KMG-IV): sequencing the most valuable type-strain genomes for metagenomic binning, comparative biology and taxonomic classification.</title>
        <authorList>
            <person name="Goeker M."/>
        </authorList>
    </citation>
    <scope>NUCLEOTIDE SEQUENCE [LARGE SCALE GENOMIC DNA]</scope>
    <source>
        <strain evidence="3 4">DSM 45533</strain>
    </source>
</reference>
<proteinExistence type="predicted"/>
<keyword evidence="4" id="KW-1185">Reference proteome</keyword>
<organism evidence="3 4">
    <name type="scientific">Nonomuraea soli</name>
    <dbReference type="NCBI Taxonomy" id="1032476"/>
    <lineage>
        <taxon>Bacteria</taxon>
        <taxon>Bacillati</taxon>
        <taxon>Actinomycetota</taxon>
        <taxon>Actinomycetes</taxon>
        <taxon>Streptosporangiales</taxon>
        <taxon>Streptosporangiaceae</taxon>
        <taxon>Nonomuraea</taxon>
    </lineage>
</organism>
<protein>
    <recommendedName>
        <fullName evidence="5">Calcium-binding protein</fullName>
    </recommendedName>
</protein>
<dbReference type="RefSeq" id="WP_181613139.1">
    <property type="nucleotide sequence ID" value="NZ_BAABAM010000004.1"/>
</dbReference>
<sequence length="282" mass="28861">MFSLKHNLARLSLLGVASAALIGAAAVPGQAAASGIVEVAVDAGVPTVIYRAGSQASNSASLTTFNRDGVPHIAVFDTVALTAGAGCQQLSPRAVTCGPAAGTAIKRFVANLGDRNDVFSVGAIFTGIVNGGDGDDSFLAGVKNAQRTAIIWNGGDGNFDKISYRGSDAAVRVSLENGSDGLEDGRTGDRNSVVGVEELTGSPFGDDLRGDRRDNRIDDGFVQGAGDNSGDRLSGGDGDDLLFTKDLLADQAADCGDGTGDQIFIDRTLDPAPVNCEEIVRQ</sequence>
<keyword evidence="2" id="KW-0732">Signal</keyword>
<evidence type="ECO:0000313" key="4">
    <source>
        <dbReference type="Proteomes" id="UP000530928"/>
    </source>
</evidence>
<feature type="chain" id="PRO_5038822230" description="Calcium-binding protein" evidence="2">
    <location>
        <begin position="32"/>
        <end position="282"/>
    </location>
</feature>
<accession>A0A7W0CND5</accession>
<evidence type="ECO:0000256" key="2">
    <source>
        <dbReference type="SAM" id="SignalP"/>
    </source>
</evidence>
<evidence type="ECO:0000256" key="1">
    <source>
        <dbReference type="SAM" id="MobiDB-lite"/>
    </source>
</evidence>
<dbReference type="EMBL" id="JACDUR010000006">
    <property type="protein sequence ID" value="MBA2894351.1"/>
    <property type="molecule type" value="Genomic_DNA"/>
</dbReference>
<name>A0A7W0CND5_9ACTN</name>